<feature type="binding site" evidence="5">
    <location>
        <position position="275"/>
    </location>
    <ligand>
        <name>NAD(+)</name>
        <dbReference type="ChEBI" id="CHEBI:57540"/>
    </ligand>
</feature>
<feature type="active site" description="Proton donor" evidence="5">
    <location>
        <position position="272"/>
    </location>
</feature>
<feature type="binding site" evidence="5">
    <location>
        <position position="63"/>
    </location>
    <ligand>
        <name>substrate</name>
    </ligand>
</feature>
<evidence type="ECO:0000259" key="6">
    <source>
        <dbReference type="Pfam" id="PF02826"/>
    </source>
</evidence>
<dbReference type="InterPro" id="IPR036291">
    <property type="entry name" value="NAD(P)-bd_dom_sf"/>
</dbReference>
<dbReference type="InterPro" id="IPR038251">
    <property type="entry name" value="PdxB_dimer_sf"/>
</dbReference>
<dbReference type="Proteomes" id="UP000286934">
    <property type="component" value="Unassembled WGS sequence"/>
</dbReference>
<reference evidence="9" key="1">
    <citation type="journal article" date="2018" name="Front. Microbiol.">
        <title>Genome-Based Analysis Reveals the Taxonomy and Diversity of the Family Idiomarinaceae.</title>
        <authorList>
            <person name="Liu Y."/>
            <person name="Lai Q."/>
            <person name="Shao Z."/>
        </authorList>
    </citation>
    <scope>NUCLEOTIDE SEQUENCE [LARGE SCALE GENOMIC DNA]</scope>
    <source>
        <strain evidence="9">AIS</strain>
    </source>
</reference>
<dbReference type="UniPathway" id="UPA00244">
    <property type="reaction ID" value="UER00310"/>
</dbReference>
<keyword evidence="3 5" id="KW-0520">NAD</keyword>
<comment type="similarity">
    <text evidence="5">Belongs to the D-isomer specific 2-hydroxyacid dehydrogenase family. PdxB subfamily.</text>
</comment>
<dbReference type="PROSITE" id="PS00671">
    <property type="entry name" value="D_2_HYDROXYACID_DH_3"/>
    <property type="match status" value="1"/>
</dbReference>
<evidence type="ECO:0000256" key="5">
    <source>
        <dbReference type="HAMAP-Rule" id="MF_01825"/>
    </source>
</evidence>
<comment type="catalytic activity">
    <reaction evidence="5">
        <text>4-phospho-D-erythronate + NAD(+) = (R)-3-hydroxy-2-oxo-4-phosphooxybutanoate + NADH + H(+)</text>
        <dbReference type="Rhea" id="RHEA:18829"/>
        <dbReference type="ChEBI" id="CHEBI:15378"/>
        <dbReference type="ChEBI" id="CHEBI:57540"/>
        <dbReference type="ChEBI" id="CHEBI:57945"/>
        <dbReference type="ChEBI" id="CHEBI:58538"/>
        <dbReference type="ChEBI" id="CHEBI:58766"/>
        <dbReference type="EC" id="1.1.1.290"/>
    </reaction>
</comment>
<comment type="function">
    <text evidence="5">Catalyzes the oxidation of erythronate-4-phosphate to 3-hydroxy-2-oxo-4-phosphonooxybutanoate.</text>
</comment>
<gene>
    <name evidence="5" type="primary">pdxB</name>
    <name evidence="8" type="ORF">CWE13_03985</name>
</gene>
<feature type="binding site" evidence="5">
    <location>
        <position position="250"/>
    </location>
    <ligand>
        <name>NAD(+)</name>
        <dbReference type="ChEBI" id="CHEBI:57540"/>
    </ligand>
</feature>
<dbReference type="CDD" id="cd12158">
    <property type="entry name" value="ErythrP_dh"/>
    <property type="match status" value="1"/>
</dbReference>
<comment type="caution">
    <text evidence="5">Lacks conserved residue(s) required for the propagation of feature annotation.</text>
</comment>
<dbReference type="EMBL" id="PIPP01000001">
    <property type="protein sequence ID" value="RUO38801.1"/>
    <property type="molecule type" value="Genomic_DNA"/>
</dbReference>
<dbReference type="InterPro" id="IPR029753">
    <property type="entry name" value="D-isomer_DH_CS"/>
</dbReference>
<dbReference type="EC" id="1.1.1.290" evidence="5"/>
<dbReference type="GO" id="GO:0005737">
    <property type="term" value="C:cytoplasm"/>
    <property type="evidence" value="ECO:0007669"/>
    <property type="project" value="UniProtKB-SubCell"/>
</dbReference>
<dbReference type="GO" id="GO:0033711">
    <property type="term" value="F:4-phosphoerythronate dehydrogenase activity"/>
    <property type="evidence" value="ECO:0007669"/>
    <property type="project" value="UniProtKB-EC"/>
</dbReference>
<comment type="subcellular location">
    <subcellularLocation>
        <location evidence="5">Cytoplasm</location>
    </subcellularLocation>
</comment>
<feature type="active site" evidence="5">
    <location>
        <position position="226"/>
    </location>
</feature>
<accession>A0A432WYN8</accession>
<feature type="binding site" evidence="5">
    <location>
        <position position="85"/>
    </location>
    <ligand>
        <name>substrate</name>
    </ligand>
</feature>
<comment type="subunit">
    <text evidence="5">Homodimer.</text>
</comment>
<proteinExistence type="inferred from homology"/>
<evidence type="ECO:0000313" key="8">
    <source>
        <dbReference type="EMBL" id="RUO38801.1"/>
    </source>
</evidence>
<keyword evidence="4 5" id="KW-0664">Pyridoxine biosynthesis</keyword>
<dbReference type="PANTHER" id="PTHR10996">
    <property type="entry name" value="2-HYDROXYACID DEHYDROGENASE-RELATED"/>
    <property type="match status" value="1"/>
</dbReference>
<keyword evidence="9" id="KW-1185">Reference proteome</keyword>
<comment type="pathway">
    <text evidence="5">Cofactor biosynthesis; pyridoxine 5'-phosphate biosynthesis; pyridoxine 5'-phosphate from D-erythrose 4-phosphate: step 2/5.</text>
</comment>
<feature type="binding site" evidence="5">
    <location>
        <position position="165"/>
    </location>
    <ligand>
        <name>NAD(+)</name>
        <dbReference type="ChEBI" id="CHEBI:57540"/>
    </ligand>
</feature>
<organism evidence="8 9">
    <name type="scientific">Aliidiomarina shirensis</name>
    <dbReference type="NCBI Taxonomy" id="1048642"/>
    <lineage>
        <taxon>Bacteria</taxon>
        <taxon>Pseudomonadati</taxon>
        <taxon>Pseudomonadota</taxon>
        <taxon>Gammaproteobacteria</taxon>
        <taxon>Alteromonadales</taxon>
        <taxon>Idiomarinaceae</taxon>
        <taxon>Aliidiomarina</taxon>
    </lineage>
</organism>
<name>A0A432WYN8_9GAMM</name>
<dbReference type="InterPro" id="IPR020921">
    <property type="entry name" value="Erythronate-4-P_DHase"/>
</dbReference>
<dbReference type="InterPro" id="IPR050223">
    <property type="entry name" value="D-isomer_2-hydroxyacid_DH"/>
</dbReference>
<sequence length="397" mass="43993">MFTAFSALRLGFWQKEQRMNFLIDKNLPAAQELLSEYGELHFFEGRELPSELLAEAEILLIRSVTQISEAILSQAPKLKFVGTATIGTDHVDLSALAARNITFANAAGCNAVAVGEYVLSAAFAVAHEHQLTLQGKRALIVGAGNTGSEVGARLSALGMEVAYIDPIKQEAGADVEFSDWQQLHQFDLISLHVPMQKHGEYTTWHLLDAERINRLKPGTLLVNASRGAVVDNQALYQRLQTQDDIYVVLDVWEGEPDVLTELVALVDIATPHIAGHSIEGKIRGTYRLYTQLHAHFGFATPILPERNVLPGFCDEEIYVASDYTEADIGQWVQKVYPVVQDDSSFRQNGLTALGFDKLRKEYALRRELWSQILVCSPNCSGKQQKQLEALGFSIRAA</sequence>
<evidence type="ECO:0000256" key="1">
    <source>
        <dbReference type="ARBA" id="ARBA00022490"/>
    </source>
</evidence>
<dbReference type="InterPro" id="IPR024531">
    <property type="entry name" value="Erythronate-4-P_DHase_dimer"/>
</dbReference>
<keyword evidence="1 5" id="KW-0963">Cytoplasm</keyword>
<dbReference type="GO" id="GO:0051287">
    <property type="term" value="F:NAD binding"/>
    <property type="evidence" value="ECO:0007669"/>
    <property type="project" value="InterPro"/>
</dbReference>
<feature type="active site" evidence="5">
    <location>
        <position position="255"/>
    </location>
</feature>
<dbReference type="GO" id="GO:0046983">
    <property type="term" value="F:protein dimerization activity"/>
    <property type="evidence" value="ECO:0007669"/>
    <property type="project" value="InterPro"/>
</dbReference>
<feature type="binding site" evidence="5">
    <location>
        <begin position="224"/>
        <end position="226"/>
    </location>
    <ligand>
        <name>NAD(+)</name>
        <dbReference type="ChEBI" id="CHEBI:57540"/>
    </ligand>
</feature>
<evidence type="ECO:0000256" key="2">
    <source>
        <dbReference type="ARBA" id="ARBA00023002"/>
    </source>
</evidence>
<dbReference type="SUPFAM" id="SSF51735">
    <property type="entry name" value="NAD(P)-binding Rossmann-fold domains"/>
    <property type="match status" value="1"/>
</dbReference>
<dbReference type="OrthoDB" id="9770208at2"/>
<dbReference type="GO" id="GO:0008615">
    <property type="term" value="P:pyridoxine biosynthetic process"/>
    <property type="evidence" value="ECO:0007669"/>
    <property type="project" value="UniProtKB-UniRule"/>
</dbReference>
<dbReference type="AlphaFoldDB" id="A0A432WYN8"/>
<evidence type="ECO:0000256" key="4">
    <source>
        <dbReference type="ARBA" id="ARBA00023096"/>
    </source>
</evidence>
<comment type="caution">
    <text evidence="8">The sequence shown here is derived from an EMBL/GenBank/DDBJ whole genome shotgun (WGS) entry which is preliminary data.</text>
</comment>
<dbReference type="Gene3D" id="3.40.50.720">
    <property type="entry name" value="NAD(P)-binding Rossmann-like Domain"/>
    <property type="match status" value="2"/>
</dbReference>
<dbReference type="Gene3D" id="3.30.1370.170">
    <property type="match status" value="1"/>
</dbReference>
<keyword evidence="2 5" id="KW-0560">Oxidoreductase</keyword>
<dbReference type="Pfam" id="PF02826">
    <property type="entry name" value="2-Hacid_dh_C"/>
    <property type="match status" value="1"/>
</dbReference>
<protein>
    <recommendedName>
        <fullName evidence="5">Erythronate-4-phosphate dehydrogenase</fullName>
        <ecNumber evidence="5">1.1.1.290</ecNumber>
    </recommendedName>
</protein>
<dbReference type="Pfam" id="PF11890">
    <property type="entry name" value="DUF3410"/>
    <property type="match status" value="1"/>
</dbReference>
<dbReference type="SUPFAM" id="SSF52283">
    <property type="entry name" value="Formate/glycerate dehydrogenase catalytic domain-like"/>
    <property type="match status" value="1"/>
</dbReference>
<feature type="domain" description="Erythronate-4-phosphate dehydrogenase dimerisation" evidence="7">
    <location>
        <begin position="310"/>
        <end position="391"/>
    </location>
</feature>
<evidence type="ECO:0000313" key="9">
    <source>
        <dbReference type="Proteomes" id="UP000286934"/>
    </source>
</evidence>
<dbReference type="InterPro" id="IPR006140">
    <property type="entry name" value="D-isomer_DH_NAD-bd"/>
</dbReference>
<evidence type="ECO:0000256" key="3">
    <source>
        <dbReference type="ARBA" id="ARBA00023027"/>
    </source>
</evidence>
<evidence type="ECO:0000259" key="7">
    <source>
        <dbReference type="Pfam" id="PF11890"/>
    </source>
</evidence>
<feature type="domain" description="D-isomer specific 2-hydroxyacid dehydrogenase NAD-binding" evidence="6">
    <location>
        <begin position="127"/>
        <end position="274"/>
    </location>
</feature>
<dbReference type="HAMAP" id="MF_01825">
    <property type="entry name" value="PdxB"/>
    <property type="match status" value="1"/>
</dbReference>